<feature type="domain" description="Glutaredoxin" evidence="3">
    <location>
        <begin position="6"/>
        <end position="64"/>
    </location>
</feature>
<dbReference type="SUPFAM" id="SSF69118">
    <property type="entry name" value="AhpD-like"/>
    <property type="match status" value="2"/>
</dbReference>
<keyword evidence="5" id="KW-1185">Reference proteome</keyword>
<evidence type="ECO:0000313" key="5">
    <source>
        <dbReference type="Proteomes" id="UP001310387"/>
    </source>
</evidence>
<reference evidence="4" key="2">
    <citation type="submission" date="2024-02" db="EMBL/GenBank/DDBJ databases">
        <authorList>
            <person name="Prathaban M."/>
            <person name="Mythili R."/>
            <person name="Sharmila Devi N."/>
            <person name="Sobanaa M."/>
            <person name="Prathiviraj R."/>
            <person name="Selvin J."/>
        </authorList>
    </citation>
    <scope>NUCLEOTIDE SEQUENCE</scope>
    <source>
        <strain evidence="4">MP1014</strain>
    </source>
</reference>
<comment type="caution">
    <text evidence="4">The sequence shown here is derived from an EMBL/GenBank/DDBJ whole genome shotgun (WGS) entry which is preliminary data.</text>
</comment>
<keyword evidence="2" id="KW-0676">Redox-active center</keyword>
<dbReference type="InterPro" id="IPR029032">
    <property type="entry name" value="AhpD-like"/>
</dbReference>
<dbReference type="InterPro" id="IPR011767">
    <property type="entry name" value="GLR_AS"/>
</dbReference>
<dbReference type="Pfam" id="PF00462">
    <property type="entry name" value="Glutaredoxin"/>
    <property type="match status" value="1"/>
</dbReference>
<dbReference type="PROSITE" id="PS51354">
    <property type="entry name" value="GLUTAREDOXIN_2"/>
    <property type="match status" value="1"/>
</dbReference>
<dbReference type="Gene3D" id="3.40.30.10">
    <property type="entry name" value="Glutaredoxin"/>
    <property type="match status" value="1"/>
</dbReference>
<reference evidence="4" key="1">
    <citation type="journal article" date="2024" name="Antonie Van Leeuwenhoek">
        <title>Isoptericola haloaureus sp. nov., a dimorphic actinobacterium isolated from mangrove sediments of southeast India, implicating biosaline agricultural significance through nitrogen fixation and salt tolerance genes.</title>
        <authorList>
            <person name="Prathaban M."/>
            <person name="Prathiviraj R."/>
            <person name="Ravichandran M."/>
            <person name="Natarajan S.D."/>
            <person name="Sobanaa M."/>
            <person name="Hari Krishna Kumar S."/>
            <person name="Chandrasekar V."/>
            <person name="Selvin J."/>
        </authorList>
    </citation>
    <scope>NUCLEOTIDE SEQUENCE</scope>
    <source>
        <strain evidence="4">MP1014</strain>
    </source>
</reference>
<dbReference type="PRINTS" id="PR00160">
    <property type="entry name" value="GLUTAREDOXIN"/>
</dbReference>
<dbReference type="InterPro" id="IPR002109">
    <property type="entry name" value="Glutaredoxin"/>
</dbReference>
<accession>A0ABU7Z8Q0</accession>
<protein>
    <submittedName>
        <fullName evidence="4">Glutaredoxin domain-containing protein</fullName>
    </submittedName>
</protein>
<gene>
    <name evidence="4" type="ORF">V5O49_12010</name>
</gene>
<organism evidence="4 5">
    <name type="scientific">Isoptericola haloaureus</name>
    <dbReference type="NCBI Taxonomy" id="1542902"/>
    <lineage>
        <taxon>Bacteria</taxon>
        <taxon>Bacillati</taxon>
        <taxon>Actinomycetota</taxon>
        <taxon>Actinomycetes</taxon>
        <taxon>Micrococcales</taxon>
        <taxon>Promicromonosporaceae</taxon>
        <taxon>Isoptericola</taxon>
    </lineage>
</organism>
<dbReference type="RefSeq" id="WP_332902444.1">
    <property type="nucleotide sequence ID" value="NZ_JBAGLP010000118.1"/>
</dbReference>
<dbReference type="SUPFAM" id="SSF52833">
    <property type="entry name" value="Thioredoxin-like"/>
    <property type="match status" value="1"/>
</dbReference>
<dbReference type="Proteomes" id="UP001310387">
    <property type="component" value="Unassembled WGS sequence"/>
</dbReference>
<dbReference type="InterPro" id="IPR014025">
    <property type="entry name" value="Glutaredoxin_subgr"/>
</dbReference>
<dbReference type="InterPro" id="IPR036249">
    <property type="entry name" value="Thioredoxin-like_sf"/>
</dbReference>
<evidence type="ECO:0000259" key="3">
    <source>
        <dbReference type="Pfam" id="PF00462"/>
    </source>
</evidence>
<evidence type="ECO:0000256" key="2">
    <source>
        <dbReference type="ARBA" id="ARBA00023284"/>
    </source>
</evidence>
<proteinExistence type="predicted"/>
<dbReference type="Gene3D" id="1.20.1290.10">
    <property type="entry name" value="AhpD-like"/>
    <property type="match status" value="2"/>
</dbReference>
<name>A0ABU7Z8Q0_9MICO</name>
<evidence type="ECO:0000313" key="4">
    <source>
        <dbReference type="EMBL" id="MEG3615851.1"/>
    </source>
</evidence>
<dbReference type="EMBL" id="JBAGLP010000118">
    <property type="protein sequence ID" value="MEG3615851.1"/>
    <property type="molecule type" value="Genomic_DNA"/>
</dbReference>
<keyword evidence="1" id="KW-1015">Disulfide bond</keyword>
<sequence length="542" mass="57930">MSAPTVHVFTKPDCVYCRSAKHALDRAGIAYDQHDVTADERTADTAAYYSGRHTVPQVFAGDTWIEAPEDVRALADDGRLAHLVDAAAGPAPWDAAGSAVDGVLARGAEDVPLHRYLSTSDGTHDDDPESWPILRFYHDFFGFWPNTFAYLHHWPTAYKLFVYCQNLASVRGAVDVVGHGGMAAIGYATSAAQGCSYCMTHAVAYGGQDLDVPAALSDARRGGSDDGPLGPFEAALADLAARATRHAVTAKSLDAVRRTAPDARVGAVDPDAAIQAATQVAASFGFLNVFNDLGGLEIEGDWAATAAARGVDAGRHGVADTNPDNLSHALPQGGPTLQEMLADYARRVGDPEDYAAEHLGLVPSWVRAWPEASRRHHVYLYTELMGDGEGSRVPAELKHLMARVSAVARDHASLAAVEGYLATRAPGAGDRSVERVRRAYDAALGRDDGGAFDDAERAALRLAWLSAQAPLTTPRRFVEAVTEHFDTQQVVELMVACAVASMVQRFVAVSSPETEPEVGRFLARHDLAADPLDVRYPAAQRA</sequence>
<dbReference type="PROSITE" id="PS00195">
    <property type="entry name" value="GLUTAREDOXIN_1"/>
    <property type="match status" value="1"/>
</dbReference>
<evidence type="ECO:0000256" key="1">
    <source>
        <dbReference type="ARBA" id="ARBA00023157"/>
    </source>
</evidence>